<reference evidence="3" key="1">
    <citation type="journal article" date="2015" name="Nat. Plants">
        <title>Genome expansion of Arabis alpina linked with retrotransposition and reduced symmetric DNA methylation.</title>
        <authorList>
            <person name="Willing E.M."/>
            <person name="Rawat V."/>
            <person name="Mandakova T."/>
            <person name="Maumus F."/>
            <person name="James G.V."/>
            <person name="Nordstroem K.J."/>
            <person name="Becker C."/>
            <person name="Warthmann N."/>
            <person name="Chica C."/>
            <person name="Szarzynska B."/>
            <person name="Zytnicki M."/>
            <person name="Albani M.C."/>
            <person name="Kiefer C."/>
            <person name="Bergonzi S."/>
            <person name="Castaings L."/>
            <person name="Mateos J.L."/>
            <person name="Berns M.C."/>
            <person name="Bujdoso N."/>
            <person name="Piofczyk T."/>
            <person name="de Lorenzo L."/>
            <person name="Barrero-Sicilia C."/>
            <person name="Mateos I."/>
            <person name="Piednoel M."/>
            <person name="Hagmann J."/>
            <person name="Chen-Min-Tao R."/>
            <person name="Iglesias-Fernandez R."/>
            <person name="Schuster S.C."/>
            <person name="Alonso-Blanco C."/>
            <person name="Roudier F."/>
            <person name="Carbonero P."/>
            <person name="Paz-Ares J."/>
            <person name="Davis S.J."/>
            <person name="Pecinka A."/>
            <person name="Quesneville H."/>
            <person name="Colot V."/>
            <person name="Lysak M.A."/>
            <person name="Weigel D."/>
            <person name="Coupland G."/>
            <person name="Schneeberger K."/>
        </authorList>
    </citation>
    <scope>NUCLEOTIDE SEQUENCE [LARGE SCALE GENOMIC DNA]</scope>
    <source>
        <strain evidence="3">cv. Pajares</strain>
    </source>
</reference>
<name>A0A087GXX6_ARAAL</name>
<keyword evidence="3" id="KW-1185">Reference proteome</keyword>
<dbReference type="Gramene" id="KFK34728">
    <property type="protein sequence ID" value="KFK34728"/>
    <property type="gene ID" value="AALP_AA5G184800"/>
</dbReference>
<dbReference type="NCBIfam" id="TIGR01640">
    <property type="entry name" value="F_box_assoc_1"/>
    <property type="match status" value="1"/>
</dbReference>
<dbReference type="InterPro" id="IPR013187">
    <property type="entry name" value="F-box-assoc_dom_typ3"/>
</dbReference>
<feature type="domain" description="F-box associated beta-propeller type 3" evidence="1">
    <location>
        <begin position="3"/>
        <end position="198"/>
    </location>
</feature>
<proteinExistence type="predicted"/>
<dbReference type="Pfam" id="PF08268">
    <property type="entry name" value="FBA_3"/>
    <property type="match status" value="1"/>
</dbReference>
<accession>A0A087GXX6</accession>
<evidence type="ECO:0000313" key="2">
    <source>
        <dbReference type="EMBL" id="KFK34728.1"/>
    </source>
</evidence>
<gene>
    <name evidence="2" type="ordered locus">AALP_Aa5g184800</name>
</gene>
<dbReference type="PANTHER" id="PTHR31111">
    <property type="entry name" value="BNAA05G37150D PROTEIN-RELATED"/>
    <property type="match status" value="1"/>
</dbReference>
<dbReference type="EMBL" id="CM002873">
    <property type="protein sequence ID" value="KFK34728.1"/>
    <property type="molecule type" value="Genomic_DNA"/>
</dbReference>
<dbReference type="InterPro" id="IPR017451">
    <property type="entry name" value="F-box-assoc_interact_dom"/>
</dbReference>
<dbReference type="OrthoDB" id="5319261at2759"/>
<dbReference type="AlphaFoldDB" id="A0A087GXX6"/>
<dbReference type="Proteomes" id="UP000029120">
    <property type="component" value="Chromosome 5"/>
</dbReference>
<protein>
    <recommendedName>
        <fullName evidence="1">F-box associated beta-propeller type 3 domain-containing protein</fullName>
    </recommendedName>
</protein>
<organism evidence="2 3">
    <name type="scientific">Arabis alpina</name>
    <name type="common">Alpine rock-cress</name>
    <dbReference type="NCBI Taxonomy" id="50452"/>
    <lineage>
        <taxon>Eukaryota</taxon>
        <taxon>Viridiplantae</taxon>
        <taxon>Streptophyta</taxon>
        <taxon>Embryophyta</taxon>
        <taxon>Tracheophyta</taxon>
        <taxon>Spermatophyta</taxon>
        <taxon>Magnoliopsida</taxon>
        <taxon>eudicotyledons</taxon>
        <taxon>Gunneridae</taxon>
        <taxon>Pentapetalae</taxon>
        <taxon>rosids</taxon>
        <taxon>malvids</taxon>
        <taxon>Brassicales</taxon>
        <taxon>Brassicaceae</taxon>
        <taxon>Arabideae</taxon>
        <taxon>Arabis</taxon>
    </lineage>
</organism>
<sequence length="288" mass="32671">MYRKSRGFLGLDPVEKKFKVLAEAYPFCSASHHEILTLGTGEISWKEKNIDCPSYEYSMCEGICINGFLYYLVEAFEHTPGNVVQFDLRSEEFRFVVAECFSDLETTKLVNYKGKLGGINCSYGEAGGKYTLKLRLCVLEDVERHEWSTYVYTLPENDLIDDPSNVSIAGVIATGEIVLVMDYTCKPYYVFISTRKRTLCKVLKSKVLELSLKRLSIVVELLPLWTMLSIWMLRILSIVKPSIPAPAVKDVYKILTLLIQRNSGQASLVIKASISAPTVKDVFNIFRR</sequence>
<dbReference type="PANTHER" id="PTHR31111:SF130">
    <property type="entry name" value="F-BOX ASSOCIATED UBIQUITINATION EFFECTOR FAMILY PROTEIN"/>
    <property type="match status" value="1"/>
</dbReference>
<evidence type="ECO:0000313" key="3">
    <source>
        <dbReference type="Proteomes" id="UP000029120"/>
    </source>
</evidence>
<dbReference type="eggNOG" id="ENOG502S2EQ">
    <property type="taxonomic scope" value="Eukaryota"/>
</dbReference>
<evidence type="ECO:0000259" key="1">
    <source>
        <dbReference type="Pfam" id="PF08268"/>
    </source>
</evidence>